<dbReference type="Gene3D" id="1.20.120.1870">
    <property type="entry name" value="Fic/DOC protein, Fido domain"/>
    <property type="match status" value="1"/>
</dbReference>
<dbReference type="Proteomes" id="UP000536909">
    <property type="component" value="Unassembled WGS sequence"/>
</dbReference>
<dbReference type="EMBL" id="VBRC01000001">
    <property type="protein sequence ID" value="TLK31905.1"/>
    <property type="molecule type" value="Genomic_DNA"/>
</dbReference>
<evidence type="ECO:0000313" key="2">
    <source>
        <dbReference type="EMBL" id="MBB5297296.1"/>
    </source>
</evidence>
<evidence type="ECO:0000313" key="4">
    <source>
        <dbReference type="Proteomes" id="UP000308000"/>
    </source>
</evidence>
<dbReference type="EMBL" id="JACHFV010000021">
    <property type="protein sequence ID" value="MBB5297296.1"/>
    <property type="molecule type" value="Genomic_DNA"/>
</dbReference>
<dbReference type="Proteomes" id="UP000308000">
    <property type="component" value="Unassembled WGS sequence"/>
</dbReference>
<dbReference type="InterPro" id="IPR036597">
    <property type="entry name" value="Fido-like_dom_sf"/>
</dbReference>
<reference evidence="3 4" key="1">
    <citation type="submission" date="2019-04" db="EMBL/GenBank/DDBJ databases">
        <title>Deinococcus metalilatus MA1002 mutant No.5.</title>
        <authorList>
            <person name="Park W."/>
            <person name="Park C."/>
        </authorList>
    </citation>
    <scope>NUCLEOTIDE SEQUENCE [LARGE SCALE GENOMIC DNA]</scope>
    <source>
        <strain evidence="3 4">MA1002-m5</strain>
    </source>
</reference>
<dbReference type="GO" id="GO:0016301">
    <property type="term" value="F:kinase activity"/>
    <property type="evidence" value="ECO:0007669"/>
    <property type="project" value="InterPro"/>
</dbReference>
<proteinExistence type="predicted"/>
<organism evidence="3 4">
    <name type="scientific">Deinococcus metallilatus</name>
    <dbReference type="NCBI Taxonomy" id="1211322"/>
    <lineage>
        <taxon>Bacteria</taxon>
        <taxon>Thermotogati</taxon>
        <taxon>Deinococcota</taxon>
        <taxon>Deinococci</taxon>
        <taxon>Deinococcales</taxon>
        <taxon>Deinococcaceae</taxon>
        <taxon>Deinococcus</taxon>
    </lineage>
</organism>
<dbReference type="InterPro" id="IPR006440">
    <property type="entry name" value="Doc"/>
</dbReference>
<dbReference type="PANTHER" id="PTHR39426:SF1">
    <property type="entry name" value="HOMOLOGY TO DEATH-ON-CURING PROTEIN OF PHAGE P1"/>
    <property type="match status" value="1"/>
</dbReference>
<evidence type="ECO:0000313" key="5">
    <source>
        <dbReference type="Proteomes" id="UP000536909"/>
    </source>
</evidence>
<evidence type="ECO:0000313" key="3">
    <source>
        <dbReference type="EMBL" id="TLK31905.1"/>
    </source>
</evidence>
<dbReference type="PANTHER" id="PTHR39426">
    <property type="entry name" value="HOMOLOGY TO DEATH-ON-CURING PROTEIN OF PHAGE P1"/>
    <property type="match status" value="1"/>
</dbReference>
<dbReference type="AlphaFoldDB" id="A0AAJ5F5N9"/>
<dbReference type="InterPro" id="IPR053737">
    <property type="entry name" value="Type_II_TA_Toxin"/>
</dbReference>
<dbReference type="PROSITE" id="PS51459">
    <property type="entry name" value="FIDO"/>
    <property type="match status" value="1"/>
</dbReference>
<gene>
    <name evidence="3" type="ORF">FCS05_00070</name>
    <name evidence="2" type="ORF">HNQ10_004168</name>
</gene>
<dbReference type="RefSeq" id="WP_138223620.1">
    <property type="nucleotide sequence ID" value="NZ_BSUI01000034.1"/>
</dbReference>
<protein>
    <submittedName>
        <fullName evidence="2">Death-on-curing protein</fullName>
    </submittedName>
    <submittedName>
        <fullName evidence="3">Type II toxin-antitoxin system death-on-curing family toxin</fullName>
    </submittedName>
</protein>
<keyword evidence="5" id="KW-1185">Reference proteome</keyword>
<dbReference type="InterPro" id="IPR003812">
    <property type="entry name" value="Fido"/>
</dbReference>
<reference evidence="2 5" key="2">
    <citation type="submission" date="2020-08" db="EMBL/GenBank/DDBJ databases">
        <title>Genomic Encyclopedia of Type Strains, Phase IV (KMG-IV): sequencing the most valuable type-strain genomes for metagenomic binning, comparative biology and taxonomic classification.</title>
        <authorList>
            <person name="Goeker M."/>
        </authorList>
    </citation>
    <scope>NUCLEOTIDE SEQUENCE [LARGE SCALE GENOMIC DNA]</scope>
    <source>
        <strain evidence="2 5">DSM 105434</strain>
    </source>
</reference>
<name>A0AAJ5F5N9_9DEIO</name>
<dbReference type="Pfam" id="PF02661">
    <property type="entry name" value="Fic"/>
    <property type="match status" value="1"/>
</dbReference>
<sequence>MTVYLTPEQVLELHGEAIAAFGGTSGIRDTGALASALAQPAMEAFGVELYPSLTEKAAAYLFFLARNHAFVDGNKRTAYAAAYVFLLLNGAELTGPDDAVFDLVLRTAQGQLPDPRAVADGLGPLVTVQKQGYAESKEASKE</sequence>
<comment type="caution">
    <text evidence="3">The sequence shown here is derived from an EMBL/GenBank/DDBJ whole genome shotgun (WGS) entry which is preliminary data.</text>
</comment>
<evidence type="ECO:0000259" key="1">
    <source>
        <dbReference type="PROSITE" id="PS51459"/>
    </source>
</evidence>
<dbReference type="SUPFAM" id="SSF140931">
    <property type="entry name" value="Fic-like"/>
    <property type="match status" value="1"/>
</dbReference>
<feature type="domain" description="Fido" evidence="1">
    <location>
        <begin position="5"/>
        <end position="124"/>
    </location>
</feature>
<dbReference type="NCBIfam" id="TIGR01550">
    <property type="entry name" value="DOC_P1"/>
    <property type="match status" value="1"/>
</dbReference>
<accession>A0AAJ5F5N9</accession>